<keyword evidence="2" id="KW-0472">Membrane</keyword>
<dbReference type="AlphaFoldDB" id="A0A7I8IX82"/>
<keyword evidence="2" id="KW-1133">Transmembrane helix</keyword>
<proteinExistence type="predicted"/>
<sequence length="226" mass="24957">MDRRHGQDALRHEDQGSLEPRVPGPSSQLIEDLIEFAAVGVGMMLASFLLSSFTVTAVINALAMASKAEKVTFKELFYKITWMCKGLVAALLYVNLLIDRSRREGGRYGLTNECIIVGSSILPLVLVGVLFVAIDMAFYCECRKATETSFSVPAESRLGPRLASCAFRYGCYEDERPLLQLHPQSARQEAMPCSKTPTIIPPSTSILSFIFWNLSLRQGQEEVAGD</sequence>
<keyword evidence="2" id="KW-0812">Transmembrane</keyword>
<protein>
    <submittedName>
        <fullName evidence="3">Uncharacterized protein</fullName>
    </submittedName>
</protein>
<evidence type="ECO:0000313" key="4">
    <source>
        <dbReference type="Proteomes" id="UP001189122"/>
    </source>
</evidence>
<reference evidence="3 4" key="1">
    <citation type="submission" date="2019-12" db="EMBL/GenBank/DDBJ databases">
        <authorList>
            <person name="Scholz U."/>
            <person name="Mascher M."/>
            <person name="Fiebig A."/>
        </authorList>
    </citation>
    <scope>NUCLEOTIDE SEQUENCE</scope>
</reference>
<dbReference type="EMBL" id="LR743593">
    <property type="protein sequence ID" value="CAA2622652.1"/>
    <property type="molecule type" value="Genomic_DNA"/>
</dbReference>
<name>A0A7I8IX82_SPIIN</name>
<feature type="transmembrane region" description="Helical" evidence="2">
    <location>
        <begin position="110"/>
        <end position="134"/>
    </location>
</feature>
<keyword evidence="4" id="KW-1185">Reference proteome</keyword>
<evidence type="ECO:0000256" key="2">
    <source>
        <dbReference type="SAM" id="Phobius"/>
    </source>
</evidence>
<feature type="region of interest" description="Disordered" evidence="1">
    <location>
        <begin position="1"/>
        <end position="24"/>
    </location>
</feature>
<evidence type="ECO:0000256" key="1">
    <source>
        <dbReference type="SAM" id="MobiDB-lite"/>
    </source>
</evidence>
<dbReference type="EMBL" id="CACRZD030000006">
    <property type="protein sequence ID" value="CAA6662284.1"/>
    <property type="molecule type" value="Genomic_DNA"/>
</dbReference>
<feature type="compositionally biased region" description="Basic and acidic residues" evidence="1">
    <location>
        <begin position="1"/>
        <end position="15"/>
    </location>
</feature>
<evidence type="ECO:0000313" key="3">
    <source>
        <dbReference type="EMBL" id="CAA2622652.1"/>
    </source>
</evidence>
<organism evidence="3">
    <name type="scientific">Spirodela intermedia</name>
    <name type="common">Intermediate duckweed</name>
    <dbReference type="NCBI Taxonomy" id="51605"/>
    <lineage>
        <taxon>Eukaryota</taxon>
        <taxon>Viridiplantae</taxon>
        <taxon>Streptophyta</taxon>
        <taxon>Embryophyta</taxon>
        <taxon>Tracheophyta</taxon>
        <taxon>Spermatophyta</taxon>
        <taxon>Magnoliopsida</taxon>
        <taxon>Liliopsida</taxon>
        <taxon>Araceae</taxon>
        <taxon>Lemnoideae</taxon>
        <taxon>Spirodela</taxon>
    </lineage>
</organism>
<feature type="transmembrane region" description="Helical" evidence="2">
    <location>
        <begin position="76"/>
        <end position="98"/>
    </location>
</feature>
<accession>A0A7I8IX82</accession>
<feature type="transmembrane region" description="Helical" evidence="2">
    <location>
        <begin position="36"/>
        <end position="64"/>
    </location>
</feature>
<gene>
    <name evidence="3" type="ORF">SI7747_06008677</name>
</gene>
<dbReference type="Proteomes" id="UP001189122">
    <property type="component" value="Unassembled WGS sequence"/>
</dbReference>